<dbReference type="Gene3D" id="3.20.20.140">
    <property type="entry name" value="Metal-dependent hydrolases"/>
    <property type="match status" value="1"/>
</dbReference>
<proteinExistence type="predicted"/>
<evidence type="ECO:0000313" key="3">
    <source>
        <dbReference type="EMBL" id="MCS0602703.1"/>
    </source>
</evidence>
<reference evidence="3 4" key="1">
    <citation type="submission" date="2022-08" db="EMBL/GenBank/DDBJ databases">
        <authorList>
            <person name="Somphong A."/>
            <person name="Phongsopitanun W."/>
        </authorList>
    </citation>
    <scope>NUCLEOTIDE SEQUENCE [LARGE SCALE GENOMIC DNA]</scope>
    <source>
        <strain evidence="3 4">LP11</strain>
    </source>
</reference>
<dbReference type="Proteomes" id="UP001205612">
    <property type="component" value="Unassembled WGS sequence"/>
</dbReference>
<keyword evidence="4" id="KW-1185">Reference proteome</keyword>
<gene>
    <name evidence="3" type="ORF">NX794_16000</name>
</gene>
<dbReference type="PANTHER" id="PTHR22642">
    <property type="entry name" value="IMIDAZOLONEPROPIONASE"/>
    <property type="match status" value="1"/>
</dbReference>
<feature type="domain" description="Amidohydrolase 3" evidence="2">
    <location>
        <begin position="16"/>
        <end position="177"/>
    </location>
</feature>
<evidence type="ECO:0000259" key="2">
    <source>
        <dbReference type="Pfam" id="PF07969"/>
    </source>
</evidence>
<dbReference type="InterPro" id="IPR013108">
    <property type="entry name" value="Amidohydro_3"/>
</dbReference>
<sequence length="185" mass="19945">MPGADADGLRELVTLQDRAGRHRRVGGVKFFMDSTVEGGTARLERPGCHGRGTAAFWPDPRAHAEAVRAPHAAGVRTATHAIGDTAVRHVLGHRRRPRAERARGPADRAHRDGTRRTPVALRGVGGGRVKAAAAHRLHPRRRRLGGDRAARAWRLRDLREAGAVVALGSDRTLAPYDAPIAHRAG</sequence>
<protein>
    <submittedName>
        <fullName evidence="3">Amidohydrolase family protein</fullName>
    </submittedName>
</protein>
<dbReference type="Pfam" id="PF07969">
    <property type="entry name" value="Amidohydro_3"/>
    <property type="match status" value="1"/>
</dbReference>
<dbReference type="EMBL" id="JANUGP010000010">
    <property type="protein sequence ID" value="MCS0602703.1"/>
    <property type="molecule type" value="Genomic_DNA"/>
</dbReference>
<feature type="compositionally biased region" description="Basic and acidic residues" evidence="1">
    <location>
        <begin position="99"/>
        <end position="115"/>
    </location>
</feature>
<dbReference type="SUPFAM" id="SSF51556">
    <property type="entry name" value="Metallo-dependent hydrolases"/>
    <property type="match status" value="1"/>
</dbReference>
<comment type="caution">
    <text evidence="3">The sequence shown here is derived from an EMBL/GenBank/DDBJ whole genome shotgun (WGS) entry which is preliminary data.</text>
</comment>
<dbReference type="PANTHER" id="PTHR22642:SF2">
    <property type="entry name" value="PROTEIN LONG AFTER FAR-RED 3"/>
    <property type="match status" value="1"/>
</dbReference>
<dbReference type="InterPro" id="IPR032466">
    <property type="entry name" value="Metal_Hydrolase"/>
</dbReference>
<dbReference type="RefSeq" id="WP_258779209.1">
    <property type="nucleotide sequence ID" value="NZ_JANUGP010000010.1"/>
</dbReference>
<organism evidence="3 4">
    <name type="scientific">Streptomyces pyxinicus</name>
    <dbReference type="NCBI Taxonomy" id="2970331"/>
    <lineage>
        <taxon>Bacteria</taxon>
        <taxon>Bacillati</taxon>
        <taxon>Actinomycetota</taxon>
        <taxon>Actinomycetes</taxon>
        <taxon>Kitasatosporales</taxon>
        <taxon>Streptomycetaceae</taxon>
        <taxon>Streptomyces</taxon>
    </lineage>
</organism>
<name>A0ABT2B432_9ACTN</name>
<feature type="region of interest" description="Disordered" evidence="1">
    <location>
        <begin position="93"/>
        <end position="127"/>
    </location>
</feature>
<accession>A0ABT2B432</accession>
<evidence type="ECO:0000313" key="4">
    <source>
        <dbReference type="Proteomes" id="UP001205612"/>
    </source>
</evidence>
<evidence type="ECO:0000256" key="1">
    <source>
        <dbReference type="SAM" id="MobiDB-lite"/>
    </source>
</evidence>